<evidence type="ECO:0000259" key="15">
    <source>
        <dbReference type="PROSITE" id="PS50109"/>
    </source>
</evidence>
<dbReference type="RefSeq" id="WP_166261476.1">
    <property type="nucleotide sequence ID" value="NZ_JAAMOW010000012.1"/>
</dbReference>
<dbReference type="SUPFAM" id="SSF55874">
    <property type="entry name" value="ATPase domain of HSP90 chaperone/DNA topoisomerase II/histidine kinase"/>
    <property type="match status" value="1"/>
</dbReference>
<keyword evidence="7" id="KW-0808">Transferase</keyword>
<evidence type="ECO:0000256" key="8">
    <source>
        <dbReference type="ARBA" id="ARBA00022692"/>
    </source>
</evidence>
<sequence>MSLRVLLGLLVAAAVVMVPTINLALLQLFPPPEVAIHIRSCGPDELPQDERGGCVHVNPDGSVDRVLRMRPGGGDHLFAFSTHRLPPDDPRVVTPDGGPPPIEHRPGEHHGPSTFGAAPFEFGEIRAHFLWINFASLGIVVLLAVLAFSLIVRWPIRGLLSAIEDIEHGSVPAAGGMAAPSELRQIGAALHRLARQLRGSTQEREMMLAGMSHDLRSPLARIQAAIELRARPGDDWTPVLRDVREIDHIIGQCIDYVRDGQDEATTLISLDEVVRAVLHDPDDAVVECDLAAPQLLPLRRQSLMRALRNLIDNANAHGASPIRLGTRSDGQAVTVTIEDHGPGIDAAHWERLLKPFAQGSRARNPGGAGLGLAIVQRVAQQHGGALTMRAAKDGQPFAIELRLPLP</sequence>
<dbReference type="EC" id="2.7.13.3" evidence="3"/>
<evidence type="ECO:0000256" key="14">
    <source>
        <dbReference type="SAM" id="Phobius"/>
    </source>
</evidence>
<keyword evidence="9" id="KW-0418">Kinase</keyword>
<evidence type="ECO:0000256" key="9">
    <source>
        <dbReference type="ARBA" id="ARBA00022777"/>
    </source>
</evidence>
<dbReference type="CDD" id="cd00082">
    <property type="entry name" value="HisKA"/>
    <property type="match status" value="1"/>
</dbReference>
<dbReference type="InterPro" id="IPR005467">
    <property type="entry name" value="His_kinase_dom"/>
</dbReference>
<dbReference type="InterPro" id="IPR050980">
    <property type="entry name" value="2C_sensor_his_kinase"/>
</dbReference>
<dbReference type="AlphaFoldDB" id="A0A6M2BWS2"/>
<dbReference type="PROSITE" id="PS50109">
    <property type="entry name" value="HIS_KIN"/>
    <property type="match status" value="1"/>
</dbReference>
<evidence type="ECO:0000256" key="12">
    <source>
        <dbReference type="ARBA" id="ARBA00023136"/>
    </source>
</evidence>
<dbReference type="PANTHER" id="PTHR44936">
    <property type="entry name" value="SENSOR PROTEIN CREC"/>
    <property type="match status" value="1"/>
</dbReference>
<dbReference type="GO" id="GO:0005886">
    <property type="term" value="C:plasma membrane"/>
    <property type="evidence" value="ECO:0007669"/>
    <property type="project" value="UniProtKB-SubCell"/>
</dbReference>
<evidence type="ECO:0000256" key="11">
    <source>
        <dbReference type="ARBA" id="ARBA00023012"/>
    </source>
</evidence>
<keyword evidence="11" id="KW-0902">Two-component regulatory system</keyword>
<dbReference type="SMART" id="SM00387">
    <property type="entry name" value="HATPase_c"/>
    <property type="match status" value="1"/>
</dbReference>
<feature type="domain" description="Histidine kinase" evidence="15">
    <location>
        <begin position="210"/>
        <end position="405"/>
    </location>
</feature>
<comment type="caution">
    <text evidence="16">The sequence shown here is derived from an EMBL/GenBank/DDBJ whole genome shotgun (WGS) entry which is preliminary data.</text>
</comment>
<gene>
    <name evidence="16" type="ORF">G7Y85_19410</name>
</gene>
<dbReference type="PRINTS" id="PR00344">
    <property type="entry name" value="BCTRLSENSOR"/>
</dbReference>
<dbReference type="InterPro" id="IPR036890">
    <property type="entry name" value="HATPase_C_sf"/>
</dbReference>
<feature type="transmembrane region" description="Helical" evidence="14">
    <location>
        <begin position="129"/>
        <end position="152"/>
    </location>
</feature>
<reference evidence="16 17" key="1">
    <citation type="journal article" date="2014" name="Int. J. Syst. Evol. Microbiol.">
        <title>Solimonas terrae sp. nov., isolated from soil.</title>
        <authorList>
            <person name="Kim S.J."/>
            <person name="Moon J.Y."/>
            <person name="Weon H.Y."/>
            <person name="Ahn J.H."/>
            <person name="Chen W.M."/>
            <person name="Kwon S.W."/>
        </authorList>
    </citation>
    <scope>NUCLEOTIDE SEQUENCE [LARGE SCALE GENOMIC DNA]</scope>
    <source>
        <strain evidence="16 17">KIS83-12</strain>
    </source>
</reference>
<comment type="catalytic activity">
    <reaction evidence="1">
        <text>ATP + protein L-histidine = ADP + protein N-phospho-L-histidine.</text>
        <dbReference type="EC" id="2.7.13.3"/>
    </reaction>
</comment>
<dbReference type="Pfam" id="PF00512">
    <property type="entry name" value="HisKA"/>
    <property type="match status" value="1"/>
</dbReference>
<protein>
    <recommendedName>
        <fullName evidence="3">histidine kinase</fullName>
        <ecNumber evidence="3">2.7.13.3</ecNumber>
    </recommendedName>
</protein>
<feature type="region of interest" description="Disordered" evidence="13">
    <location>
        <begin position="86"/>
        <end position="111"/>
    </location>
</feature>
<keyword evidence="4" id="KW-1003">Cell membrane</keyword>
<dbReference type="CDD" id="cd00075">
    <property type="entry name" value="HATPase"/>
    <property type="match status" value="1"/>
</dbReference>
<accession>A0A6M2BWS2</accession>
<dbReference type="InterPro" id="IPR003661">
    <property type="entry name" value="HisK_dim/P_dom"/>
</dbReference>
<dbReference type="InterPro" id="IPR004358">
    <property type="entry name" value="Sig_transdc_His_kin-like_C"/>
</dbReference>
<keyword evidence="10 14" id="KW-1133">Transmembrane helix</keyword>
<comment type="subcellular location">
    <subcellularLocation>
        <location evidence="2">Cell inner membrane</location>
        <topology evidence="2">Multi-pass membrane protein</topology>
    </subcellularLocation>
</comment>
<evidence type="ECO:0000256" key="7">
    <source>
        <dbReference type="ARBA" id="ARBA00022679"/>
    </source>
</evidence>
<feature type="compositionally biased region" description="Basic and acidic residues" evidence="13">
    <location>
        <begin position="102"/>
        <end position="111"/>
    </location>
</feature>
<organism evidence="16 17">
    <name type="scientific">Solimonas terrae</name>
    <dbReference type="NCBI Taxonomy" id="1396819"/>
    <lineage>
        <taxon>Bacteria</taxon>
        <taxon>Pseudomonadati</taxon>
        <taxon>Pseudomonadota</taxon>
        <taxon>Gammaproteobacteria</taxon>
        <taxon>Nevskiales</taxon>
        <taxon>Nevskiaceae</taxon>
        <taxon>Solimonas</taxon>
    </lineage>
</organism>
<evidence type="ECO:0000256" key="6">
    <source>
        <dbReference type="ARBA" id="ARBA00022553"/>
    </source>
</evidence>
<keyword evidence="6" id="KW-0597">Phosphoprotein</keyword>
<evidence type="ECO:0000256" key="3">
    <source>
        <dbReference type="ARBA" id="ARBA00012438"/>
    </source>
</evidence>
<keyword evidence="8 14" id="KW-0812">Transmembrane</keyword>
<dbReference type="EMBL" id="JAAMOW010000012">
    <property type="protein sequence ID" value="NGY06948.1"/>
    <property type="molecule type" value="Genomic_DNA"/>
</dbReference>
<evidence type="ECO:0000313" key="16">
    <source>
        <dbReference type="EMBL" id="NGY06948.1"/>
    </source>
</evidence>
<evidence type="ECO:0000256" key="5">
    <source>
        <dbReference type="ARBA" id="ARBA00022519"/>
    </source>
</evidence>
<dbReference type="InterPro" id="IPR003594">
    <property type="entry name" value="HATPase_dom"/>
</dbReference>
<evidence type="ECO:0000256" key="1">
    <source>
        <dbReference type="ARBA" id="ARBA00000085"/>
    </source>
</evidence>
<name>A0A6M2BWS2_9GAMM</name>
<dbReference type="Gene3D" id="3.30.565.10">
    <property type="entry name" value="Histidine kinase-like ATPase, C-terminal domain"/>
    <property type="match status" value="1"/>
</dbReference>
<keyword evidence="17" id="KW-1185">Reference proteome</keyword>
<evidence type="ECO:0000256" key="13">
    <source>
        <dbReference type="SAM" id="MobiDB-lite"/>
    </source>
</evidence>
<evidence type="ECO:0000256" key="2">
    <source>
        <dbReference type="ARBA" id="ARBA00004429"/>
    </source>
</evidence>
<dbReference type="Gene3D" id="1.10.287.130">
    <property type="match status" value="1"/>
</dbReference>
<dbReference type="InterPro" id="IPR036097">
    <property type="entry name" value="HisK_dim/P_sf"/>
</dbReference>
<dbReference type="PANTHER" id="PTHR44936:SF5">
    <property type="entry name" value="SENSOR HISTIDINE KINASE ENVZ"/>
    <property type="match status" value="1"/>
</dbReference>
<dbReference type="GO" id="GO:0000155">
    <property type="term" value="F:phosphorelay sensor kinase activity"/>
    <property type="evidence" value="ECO:0007669"/>
    <property type="project" value="InterPro"/>
</dbReference>
<evidence type="ECO:0000256" key="4">
    <source>
        <dbReference type="ARBA" id="ARBA00022475"/>
    </source>
</evidence>
<proteinExistence type="predicted"/>
<keyword evidence="12 14" id="KW-0472">Membrane</keyword>
<evidence type="ECO:0000256" key="10">
    <source>
        <dbReference type="ARBA" id="ARBA00022989"/>
    </source>
</evidence>
<dbReference type="SUPFAM" id="SSF47384">
    <property type="entry name" value="Homodimeric domain of signal transducing histidine kinase"/>
    <property type="match status" value="1"/>
</dbReference>
<dbReference type="Proteomes" id="UP000472676">
    <property type="component" value="Unassembled WGS sequence"/>
</dbReference>
<evidence type="ECO:0000313" key="17">
    <source>
        <dbReference type="Proteomes" id="UP000472676"/>
    </source>
</evidence>
<dbReference type="SMART" id="SM00388">
    <property type="entry name" value="HisKA"/>
    <property type="match status" value="1"/>
</dbReference>
<dbReference type="Pfam" id="PF02518">
    <property type="entry name" value="HATPase_c"/>
    <property type="match status" value="1"/>
</dbReference>
<keyword evidence="5" id="KW-0997">Cell inner membrane</keyword>